<organism evidence="5 6">
    <name type="scientific">Methylobacterium nodulans (strain LMG 21967 / CNCM I-2342 / ORS 2060)</name>
    <dbReference type="NCBI Taxonomy" id="460265"/>
    <lineage>
        <taxon>Bacteria</taxon>
        <taxon>Pseudomonadati</taxon>
        <taxon>Pseudomonadota</taxon>
        <taxon>Alphaproteobacteria</taxon>
        <taxon>Hyphomicrobiales</taxon>
        <taxon>Methylobacteriaceae</taxon>
        <taxon>Methylobacterium</taxon>
    </lineage>
</organism>
<dbReference type="HOGENOM" id="CLU_056887_2_0_5"/>
<proteinExistence type="inferred from homology"/>
<dbReference type="AlphaFoldDB" id="B8I9P5"/>
<evidence type="ECO:0000256" key="1">
    <source>
        <dbReference type="ARBA" id="ARBA00022490"/>
    </source>
</evidence>
<gene>
    <name evidence="3" type="primary">fdhD</name>
    <name evidence="5" type="ordered locus">Mnod_0254</name>
</gene>
<comment type="subcellular location">
    <subcellularLocation>
        <location evidence="3">Cytoplasm</location>
    </subcellularLocation>
</comment>
<dbReference type="STRING" id="460265.Mnod_0254"/>
<protein>
    <recommendedName>
        <fullName evidence="3">Sulfur carrier protein FdhD</fullName>
    </recommendedName>
</protein>
<comment type="caution">
    <text evidence="3">Lacks conserved residue(s) required for the propagation of feature annotation.</text>
</comment>
<dbReference type="InterPro" id="IPR016193">
    <property type="entry name" value="Cytidine_deaminase-like"/>
</dbReference>
<dbReference type="NCBIfam" id="TIGR00129">
    <property type="entry name" value="fdhD_narQ"/>
    <property type="match status" value="1"/>
</dbReference>
<keyword evidence="1 3" id="KW-0963">Cytoplasm</keyword>
<dbReference type="Gene3D" id="3.10.20.10">
    <property type="match status" value="1"/>
</dbReference>
<dbReference type="Gene3D" id="3.40.140.10">
    <property type="entry name" value="Cytidine Deaminase, domain 2"/>
    <property type="match status" value="1"/>
</dbReference>
<dbReference type="EMBL" id="CP001349">
    <property type="protein sequence ID" value="ACL55298.1"/>
    <property type="molecule type" value="Genomic_DNA"/>
</dbReference>
<feature type="region of interest" description="Disordered" evidence="4">
    <location>
        <begin position="1"/>
        <end position="25"/>
    </location>
</feature>
<dbReference type="PIRSF" id="PIRSF015626">
    <property type="entry name" value="FdhD"/>
    <property type="match status" value="1"/>
</dbReference>
<dbReference type="GO" id="GO:0005737">
    <property type="term" value="C:cytoplasm"/>
    <property type="evidence" value="ECO:0007669"/>
    <property type="project" value="UniProtKB-SubCell"/>
</dbReference>
<dbReference type="GO" id="GO:0006777">
    <property type="term" value="P:Mo-molybdopterin cofactor biosynthetic process"/>
    <property type="evidence" value="ECO:0007669"/>
    <property type="project" value="UniProtKB-UniRule"/>
</dbReference>
<accession>B8I9P5</accession>
<dbReference type="Proteomes" id="UP000008207">
    <property type="component" value="Chromosome"/>
</dbReference>
<feature type="compositionally biased region" description="Low complexity" evidence="4">
    <location>
        <begin position="1"/>
        <end position="21"/>
    </location>
</feature>
<name>B8I9P5_METNO</name>
<evidence type="ECO:0000256" key="3">
    <source>
        <dbReference type="HAMAP-Rule" id="MF_00187"/>
    </source>
</evidence>
<dbReference type="GO" id="GO:0097163">
    <property type="term" value="F:sulfur carrier activity"/>
    <property type="evidence" value="ECO:0007669"/>
    <property type="project" value="UniProtKB-UniRule"/>
</dbReference>
<reference evidence="5 6" key="1">
    <citation type="submission" date="2009-01" db="EMBL/GenBank/DDBJ databases">
        <title>Complete sequence of chromosome of Methylobacterium nodulans ORS 2060.</title>
        <authorList>
            <consortium name="US DOE Joint Genome Institute"/>
            <person name="Lucas S."/>
            <person name="Copeland A."/>
            <person name="Lapidus A."/>
            <person name="Glavina del Rio T."/>
            <person name="Dalin E."/>
            <person name="Tice H."/>
            <person name="Bruce D."/>
            <person name="Goodwin L."/>
            <person name="Pitluck S."/>
            <person name="Sims D."/>
            <person name="Brettin T."/>
            <person name="Detter J.C."/>
            <person name="Han C."/>
            <person name="Larimer F."/>
            <person name="Land M."/>
            <person name="Hauser L."/>
            <person name="Kyrpides N."/>
            <person name="Ivanova N."/>
            <person name="Marx C.J."/>
            <person name="Richardson P."/>
        </authorList>
    </citation>
    <scope>NUCLEOTIDE SEQUENCE [LARGE SCALE GENOMIC DNA]</scope>
    <source>
        <strain evidence="6">LMG 21967 / CNCM I-2342 / ORS 2060</strain>
    </source>
</reference>
<dbReference type="Pfam" id="PF02634">
    <property type="entry name" value="FdhD-NarQ"/>
    <property type="match status" value="1"/>
</dbReference>
<keyword evidence="2 3" id="KW-0501">Molybdenum cofactor biosynthesis</keyword>
<dbReference type="InterPro" id="IPR003786">
    <property type="entry name" value="FdhD"/>
</dbReference>
<evidence type="ECO:0000256" key="4">
    <source>
        <dbReference type="SAM" id="MobiDB-lite"/>
    </source>
</evidence>
<dbReference type="PANTHER" id="PTHR30592:SF1">
    <property type="entry name" value="SULFUR CARRIER PROTEIN FDHD"/>
    <property type="match status" value="1"/>
</dbReference>
<dbReference type="SUPFAM" id="SSF53927">
    <property type="entry name" value="Cytidine deaminase-like"/>
    <property type="match status" value="1"/>
</dbReference>
<dbReference type="eggNOG" id="COG1526">
    <property type="taxonomic scope" value="Bacteria"/>
</dbReference>
<dbReference type="KEGG" id="mno:Mnod_0254"/>
<sequence>MRKTSPSPASPNGSMPPSSGGEAAADTAIRVPTQVVAYGDPQARADTRPLAVEMPVNVIYGSVPYAVMMTTPADLVDFAYGFSLTEGIVRGADEIRGAAVEPGEGGLRLVVDLAPGRLREHLARKRAMSGRTGCGVCGIDDLADIPKAETRPDAGVRVTMAAVERALSALYDLQILNRETRAVHAAAWADLDGRILAVREDVGRHNALDKLIGALLRAGTDPAQGFLVITSRCSFEMAEKAASFGASVLVAISAPTSLAVERAKAHGLTLAAIARSDTVTVFTGAERLLLAPDHPEETP</sequence>
<evidence type="ECO:0000313" key="6">
    <source>
        <dbReference type="Proteomes" id="UP000008207"/>
    </source>
</evidence>
<dbReference type="PANTHER" id="PTHR30592">
    <property type="entry name" value="FORMATE DEHYDROGENASE"/>
    <property type="match status" value="1"/>
</dbReference>
<evidence type="ECO:0000313" key="5">
    <source>
        <dbReference type="EMBL" id="ACL55298.1"/>
    </source>
</evidence>
<evidence type="ECO:0000256" key="2">
    <source>
        <dbReference type="ARBA" id="ARBA00023150"/>
    </source>
</evidence>
<comment type="function">
    <text evidence="3">Required for formate dehydrogenase (FDH) activity. Acts as a sulfur carrier protein that transfers sulfur from IscS to the molybdenum cofactor prior to its insertion into FDH.</text>
</comment>
<comment type="similarity">
    <text evidence="3">Belongs to the FdhD family.</text>
</comment>
<feature type="active site" description="Cysteine persulfide intermediate" evidence="3">
    <location>
        <position position="134"/>
    </location>
</feature>
<dbReference type="GO" id="GO:0016783">
    <property type="term" value="F:sulfurtransferase activity"/>
    <property type="evidence" value="ECO:0007669"/>
    <property type="project" value="InterPro"/>
</dbReference>
<dbReference type="HAMAP" id="MF_00187">
    <property type="entry name" value="FdhD"/>
    <property type="match status" value="1"/>
</dbReference>
<keyword evidence="6" id="KW-1185">Reference proteome</keyword>